<evidence type="ECO:0000259" key="4">
    <source>
        <dbReference type="Pfam" id="PF00135"/>
    </source>
</evidence>
<feature type="domain" description="Carboxylesterase type B" evidence="4">
    <location>
        <begin position="33"/>
        <end position="366"/>
    </location>
</feature>
<dbReference type="Gene3D" id="3.40.50.1820">
    <property type="entry name" value="alpha/beta hydrolase"/>
    <property type="match status" value="1"/>
</dbReference>
<reference evidence="5" key="1">
    <citation type="journal article" date="2020" name="Stud. Mycol.">
        <title>101 Dothideomycetes genomes: a test case for predicting lifestyles and emergence of pathogens.</title>
        <authorList>
            <person name="Haridas S."/>
            <person name="Albert R."/>
            <person name="Binder M."/>
            <person name="Bloem J."/>
            <person name="Labutti K."/>
            <person name="Salamov A."/>
            <person name="Andreopoulos B."/>
            <person name="Baker S."/>
            <person name="Barry K."/>
            <person name="Bills G."/>
            <person name="Bluhm B."/>
            <person name="Cannon C."/>
            <person name="Castanera R."/>
            <person name="Culley D."/>
            <person name="Daum C."/>
            <person name="Ezra D."/>
            <person name="Gonzalez J."/>
            <person name="Henrissat B."/>
            <person name="Kuo A."/>
            <person name="Liang C."/>
            <person name="Lipzen A."/>
            <person name="Lutzoni F."/>
            <person name="Magnuson J."/>
            <person name="Mondo S."/>
            <person name="Nolan M."/>
            <person name="Ohm R."/>
            <person name="Pangilinan J."/>
            <person name="Park H.-J."/>
            <person name="Ramirez L."/>
            <person name="Alfaro M."/>
            <person name="Sun H."/>
            <person name="Tritt A."/>
            <person name="Yoshinaga Y."/>
            <person name="Zwiers L.-H."/>
            <person name="Turgeon B."/>
            <person name="Goodwin S."/>
            <person name="Spatafora J."/>
            <person name="Crous P."/>
            <person name="Grigoriev I."/>
        </authorList>
    </citation>
    <scope>NUCLEOTIDE SEQUENCE</scope>
    <source>
        <strain evidence="5">CBS 113979</strain>
    </source>
</reference>
<comment type="similarity">
    <text evidence="1 3">Belongs to the type-B carboxylesterase/lipase family.</text>
</comment>
<proteinExistence type="inferred from homology"/>
<dbReference type="Proteomes" id="UP000800041">
    <property type="component" value="Unassembled WGS sequence"/>
</dbReference>
<evidence type="ECO:0000256" key="3">
    <source>
        <dbReference type="RuleBase" id="RU361235"/>
    </source>
</evidence>
<evidence type="ECO:0000313" key="5">
    <source>
        <dbReference type="EMBL" id="KAF1989485.1"/>
    </source>
</evidence>
<dbReference type="PANTHER" id="PTHR43918:SF4">
    <property type="entry name" value="CARBOXYLIC ESTER HYDROLASE"/>
    <property type="match status" value="1"/>
</dbReference>
<feature type="chain" id="PRO_5026377077" description="Carboxylic ester hydrolase" evidence="3">
    <location>
        <begin position="21"/>
        <end position="517"/>
    </location>
</feature>
<evidence type="ECO:0000256" key="2">
    <source>
        <dbReference type="ARBA" id="ARBA00022801"/>
    </source>
</evidence>
<dbReference type="PROSITE" id="PS00122">
    <property type="entry name" value="CARBOXYLESTERASE_B_1"/>
    <property type="match status" value="1"/>
</dbReference>
<keyword evidence="3" id="KW-0732">Signal</keyword>
<feature type="domain" description="Carboxylesterase type B" evidence="4">
    <location>
        <begin position="375"/>
        <end position="501"/>
    </location>
</feature>
<keyword evidence="2 3" id="KW-0378">Hydrolase</keyword>
<dbReference type="GO" id="GO:0052689">
    <property type="term" value="F:carboxylic ester hydrolase activity"/>
    <property type="evidence" value="ECO:0007669"/>
    <property type="project" value="TreeGrafter"/>
</dbReference>
<keyword evidence="6" id="KW-1185">Reference proteome</keyword>
<dbReference type="InterPro" id="IPR019826">
    <property type="entry name" value="Carboxylesterase_B_AS"/>
</dbReference>
<dbReference type="InterPro" id="IPR050654">
    <property type="entry name" value="AChE-related_enzymes"/>
</dbReference>
<organism evidence="5 6">
    <name type="scientific">Aulographum hederae CBS 113979</name>
    <dbReference type="NCBI Taxonomy" id="1176131"/>
    <lineage>
        <taxon>Eukaryota</taxon>
        <taxon>Fungi</taxon>
        <taxon>Dikarya</taxon>
        <taxon>Ascomycota</taxon>
        <taxon>Pezizomycotina</taxon>
        <taxon>Dothideomycetes</taxon>
        <taxon>Pleosporomycetidae</taxon>
        <taxon>Aulographales</taxon>
        <taxon>Aulographaceae</taxon>
    </lineage>
</organism>
<accession>A0A6G1H8K4</accession>
<evidence type="ECO:0000256" key="1">
    <source>
        <dbReference type="ARBA" id="ARBA00005964"/>
    </source>
</evidence>
<dbReference type="OrthoDB" id="408631at2759"/>
<dbReference type="InterPro" id="IPR029058">
    <property type="entry name" value="AB_hydrolase_fold"/>
</dbReference>
<evidence type="ECO:0000313" key="6">
    <source>
        <dbReference type="Proteomes" id="UP000800041"/>
    </source>
</evidence>
<dbReference type="Pfam" id="PF00135">
    <property type="entry name" value="COesterase"/>
    <property type="match status" value="2"/>
</dbReference>
<dbReference type="SUPFAM" id="SSF53474">
    <property type="entry name" value="alpha/beta-Hydrolases"/>
    <property type="match status" value="1"/>
</dbReference>
<dbReference type="EC" id="3.1.1.-" evidence="3"/>
<dbReference type="AlphaFoldDB" id="A0A6G1H8K4"/>
<feature type="signal peptide" evidence="3">
    <location>
        <begin position="1"/>
        <end position="20"/>
    </location>
</feature>
<dbReference type="EMBL" id="ML977145">
    <property type="protein sequence ID" value="KAF1989485.1"/>
    <property type="molecule type" value="Genomic_DNA"/>
</dbReference>
<protein>
    <recommendedName>
        <fullName evidence="3">Carboxylic ester hydrolase</fullName>
        <ecNumber evidence="3">3.1.1.-</ecNumber>
    </recommendedName>
</protein>
<dbReference type="InterPro" id="IPR002018">
    <property type="entry name" value="CarbesteraseB"/>
</dbReference>
<name>A0A6G1H8K4_9PEZI</name>
<gene>
    <name evidence="5" type="ORF">K402DRAFT_273458</name>
</gene>
<sequence>MLPFVKSLCFLSNILAAVEAASIHIAPRSPLAATVRTTSGNIVGHEAAWPTNSGISEYLGIPFATPPLGDLRFAAPKPFKENGTVQADTYGADCLQGEGLPASDPRTLDWLLAGGFSVKGYPRNKSEDCLTLNVWAKPQTGDKKKAVLIFLYGGAFMVGTTNAPAYNGARLAAEEDIIVVTPNYRLNLFGWSHGPAPLPQNVALLDQRLAVEWVRDNIAAFGGDPSRIILSGESAGAFSTDFYAYAWKEDPIVAGFIAQSGVASFPMPEFGNLTDPWFAVAGMVGCGGAEKGVETVECMRRVDSSELQRAVGNMSVGGGLLTPFLPVPDGKTIFADGPAKSKAGDFIKKPMILGENNNELNLLYAFAKLSPGPLLNGITSLASNAIFTCGIATTARDRVAGGVPAWRYRYMSTWNNTGLGPGIGAYHSSEIPLVFGTTEHKPFREAPARDEGEEGQVGRAMRGLWGAFVRDPVNGLVGKGWPVYKDQDLTLNRLGWENKAQLNLAKGNEYDAACPAT</sequence>
<dbReference type="PANTHER" id="PTHR43918">
    <property type="entry name" value="ACETYLCHOLINESTERASE"/>
    <property type="match status" value="1"/>
</dbReference>